<evidence type="ECO:0000313" key="3">
    <source>
        <dbReference type="Proteomes" id="UP000022910"/>
    </source>
</evidence>
<evidence type="ECO:0000256" key="1">
    <source>
        <dbReference type="SAM" id="MobiDB-lite"/>
    </source>
</evidence>
<keyword evidence="3" id="KW-1185">Reference proteome</keyword>
<dbReference type="Proteomes" id="UP000022910">
    <property type="component" value="Unassembled WGS sequence"/>
</dbReference>
<dbReference type="AlphaFoldDB" id="A0A015KDX9"/>
<accession>A0A015KDX9</accession>
<evidence type="ECO:0000313" key="2">
    <source>
        <dbReference type="EMBL" id="EXX79982.1"/>
    </source>
</evidence>
<feature type="compositionally biased region" description="Polar residues" evidence="1">
    <location>
        <begin position="61"/>
        <end position="75"/>
    </location>
</feature>
<dbReference type="HOGENOM" id="CLU_1918224_0_0_1"/>
<gene>
    <name evidence="2" type="ORF">RirG_000360</name>
</gene>
<reference evidence="2 3" key="1">
    <citation type="submission" date="2014-02" db="EMBL/GenBank/DDBJ databases">
        <title>Single nucleus genome sequencing reveals high similarity among nuclei of an endomycorrhizal fungus.</title>
        <authorList>
            <person name="Lin K."/>
            <person name="Geurts R."/>
            <person name="Zhang Z."/>
            <person name="Limpens E."/>
            <person name="Saunders D.G."/>
            <person name="Mu D."/>
            <person name="Pang E."/>
            <person name="Cao H."/>
            <person name="Cha H."/>
            <person name="Lin T."/>
            <person name="Zhou Q."/>
            <person name="Shang Y."/>
            <person name="Li Y."/>
            <person name="Ivanov S."/>
            <person name="Sharma T."/>
            <person name="Velzen R.V."/>
            <person name="Ruijter N.D."/>
            <person name="Aanen D.K."/>
            <person name="Win J."/>
            <person name="Kamoun S."/>
            <person name="Bisseling T."/>
            <person name="Huang S."/>
        </authorList>
    </citation>
    <scope>NUCLEOTIDE SEQUENCE [LARGE SCALE GENOMIC DNA]</scope>
    <source>
        <strain evidence="3">DAOM197198w</strain>
    </source>
</reference>
<sequence length="132" mass="14683">MPQKFQGAVPHMSSQSFMNSQAIRSPTNVSSPRTMPMNTMNTLGQNRMPITTSVQMQSPIYPSTSMATGQLQDGSMISPGMQHQLGQRPMPPQSPLTQQQQLQQHPSQGSNEDMMEIDAESSAINWCELWIF</sequence>
<proteinExistence type="predicted"/>
<dbReference type="EMBL" id="JEMT01000219">
    <property type="protein sequence ID" value="EXX79982.1"/>
    <property type="molecule type" value="Genomic_DNA"/>
</dbReference>
<feature type="compositionally biased region" description="Low complexity" evidence="1">
    <location>
        <begin position="95"/>
        <end position="108"/>
    </location>
</feature>
<comment type="caution">
    <text evidence="2">The sequence shown here is derived from an EMBL/GenBank/DDBJ whole genome shotgun (WGS) entry which is preliminary data.</text>
</comment>
<feature type="region of interest" description="Disordered" evidence="1">
    <location>
        <begin position="1"/>
        <end position="44"/>
    </location>
</feature>
<feature type="compositionally biased region" description="Polar residues" evidence="1">
    <location>
        <begin position="12"/>
        <end position="44"/>
    </location>
</feature>
<name>A0A015KDX9_RHIIW</name>
<organism evidence="2 3">
    <name type="scientific">Rhizophagus irregularis (strain DAOM 197198w)</name>
    <name type="common">Glomus intraradices</name>
    <dbReference type="NCBI Taxonomy" id="1432141"/>
    <lineage>
        <taxon>Eukaryota</taxon>
        <taxon>Fungi</taxon>
        <taxon>Fungi incertae sedis</taxon>
        <taxon>Mucoromycota</taxon>
        <taxon>Glomeromycotina</taxon>
        <taxon>Glomeromycetes</taxon>
        <taxon>Glomerales</taxon>
        <taxon>Glomeraceae</taxon>
        <taxon>Rhizophagus</taxon>
    </lineage>
</organism>
<protein>
    <submittedName>
        <fullName evidence="2">Uncharacterized protein</fullName>
    </submittedName>
</protein>
<feature type="region of interest" description="Disordered" evidence="1">
    <location>
        <begin position="61"/>
        <end position="114"/>
    </location>
</feature>